<dbReference type="Proteomes" id="UP000179524">
    <property type="component" value="Unassembled WGS sequence"/>
</dbReference>
<protein>
    <recommendedName>
        <fullName evidence="4">Putative HNH nuclease YajD</fullName>
    </recommendedName>
</protein>
<dbReference type="GO" id="GO:0004519">
    <property type="term" value="F:endonuclease activity"/>
    <property type="evidence" value="ECO:0007669"/>
    <property type="project" value="UniProtKB-KW"/>
</dbReference>
<evidence type="ECO:0000259" key="5">
    <source>
        <dbReference type="Pfam" id="PF01844"/>
    </source>
</evidence>
<accession>A0A1S2LZ83</accession>
<evidence type="ECO:0000256" key="4">
    <source>
        <dbReference type="ARBA" id="ARBA00040194"/>
    </source>
</evidence>
<evidence type="ECO:0000256" key="1">
    <source>
        <dbReference type="ARBA" id="ARBA00022722"/>
    </source>
</evidence>
<keyword evidence="7" id="KW-1185">Reference proteome</keyword>
<dbReference type="GO" id="GO:0008270">
    <property type="term" value="F:zinc ion binding"/>
    <property type="evidence" value="ECO:0007669"/>
    <property type="project" value="InterPro"/>
</dbReference>
<feature type="domain" description="HNH" evidence="5">
    <location>
        <begin position="11"/>
        <end position="59"/>
    </location>
</feature>
<dbReference type="EMBL" id="MLQR01000001">
    <property type="protein sequence ID" value="OIJ17646.1"/>
    <property type="molecule type" value="Genomic_DNA"/>
</dbReference>
<organism evidence="6 7">
    <name type="scientific">Anaerobacillus alkalilacustris</name>
    <dbReference type="NCBI Taxonomy" id="393763"/>
    <lineage>
        <taxon>Bacteria</taxon>
        <taxon>Bacillati</taxon>
        <taxon>Bacillota</taxon>
        <taxon>Bacilli</taxon>
        <taxon>Bacillales</taxon>
        <taxon>Bacillaceae</taxon>
        <taxon>Anaerobacillus</taxon>
    </lineage>
</organism>
<dbReference type="GO" id="GO:0003676">
    <property type="term" value="F:nucleic acid binding"/>
    <property type="evidence" value="ECO:0007669"/>
    <property type="project" value="InterPro"/>
</dbReference>
<dbReference type="Pfam" id="PF01844">
    <property type="entry name" value="HNH"/>
    <property type="match status" value="1"/>
</dbReference>
<evidence type="ECO:0000256" key="3">
    <source>
        <dbReference type="ARBA" id="ARBA00038412"/>
    </source>
</evidence>
<keyword evidence="2" id="KW-0378">Hydrolase</keyword>
<dbReference type="PANTHER" id="PTHR41286">
    <property type="entry name" value="HNH NUCLEASE YAJD-RELATED"/>
    <property type="match status" value="1"/>
</dbReference>
<dbReference type="PANTHER" id="PTHR41286:SF1">
    <property type="entry name" value="HNH NUCLEASE YAJD-RELATED"/>
    <property type="match status" value="1"/>
</dbReference>
<evidence type="ECO:0000313" key="6">
    <source>
        <dbReference type="EMBL" id="OIJ17646.1"/>
    </source>
</evidence>
<evidence type="ECO:0000256" key="2">
    <source>
        <dbReference type="ARBA" id="ARBA00022801"/>
    </source>
</evidence>
<proteinExistence type="inferred from homology"/>
<keyword evidence="6" id="KW-0255">Endonuclease</keyword>
<dbReference type="GO" id="GO:0016787">
    <property type="term" value="F:hydrolase activity"/>
    <property type="evidence" value="ECO:0007669"/>
    <property type="project" value="UniProtKB-KW"/>
</dbReference>
<reference evidence="6 7" key="1">
    <citation type="submission" date="2016-10" db="EMBL/GenBank/DDBJ databases">
        <title>Draft genome sequences of four alkaliphilic bacteria belonging to the Anaerobacillus genus.</title>
        <authorList>
            <person name="Bassil N.M."/>
            <person name="Lloyd J.R."/>
        </authorList>
    </citation>
    <scope>NUCLEOTIDE SEQUENCE [LARGE SCALE GENOMIC DNA]</scope>
    <source>
        <strain evidence="6 7">DSM 18345</strain>
    </source>
</reference>
<evidence type="ECO:0000313" key="7">
    <source>
        <dbReference type="Proteomes" id="UP000179524"/>
    </source>
</evidence>
<comment type="similarity">
    <text evidence="3">Belongs to the HNH nuclease family.</text>
</comment>
<dbReference type="AlphaFoldDB" id="A0A1S2LZ83"/>
<name>A0A1S2LZ83_9BACI</name>
<comment type="caution">
    <text evidence="6">The sequence shown here is derived from an EMBL/GenBank/DDBJ whole genome shotgun (WGS) entry which is preliminary data.</text>
</comment>
<keyword evidence="1" id="KW-0540">Nuclease</keyword>
<dbReference type="GO" id="GO:0005829">
    <property type="term" value="C:cytosol"/>
    <property type="evidence" value="ECO:0007669"/>
    <property type="project" value="TreeGrafter"/>
</dbReference>
<dbReference type="InterPro" id="IPR002711">
    <property type="entry name" value="HNH"/>
</dbReference>
<sequence>MAILKRDEYQCRECRRYGKATQADMVHHVYPMETHPKLAFNNDNLISLCNRCHEKMHNRFDRGFTDKGKEWMDRLADKLIPPT</sequence>
<dbReference type="Gene3D" id="1.10.30.50">
    <property type="match status" value="1"/>
</dbReference>
<gene>
    <name evidence="6" type="ORF">BKP37_00700</name>
</gene>